<dbReference type="EMBL" id="CP033019">
    <property type="protein sequence ID" value="AYM78444.1"/>
    <property type="molecule type" value="Genomic_DNA"/>
</dbReference>
<dbReference type="AlphaFoldDB" id="A0A3G2EEP3"/>
<dbReference type="Proteomes" id="UP000279594">
    <property type="component" value="Chromosome"/>
</dbReference>
<dbReference type="RefSeq" id="WP_121670523.1">
    <property type="nucleotide sequence ID" value="NZ_CP033019.1"/>
</dbReference>
<sequence>MARHHVISTTACDVFFKLVAHQKKSLGARFDSMIVTFSADGQPVLGATLRNATSGCELHRLAGQPDECWCCGYDEQLEFVSQNKVPLAHADYRLTLSNGETWTGTTDAKGRTGRIASKREEQITMVEFFPQEDSLPCCSAAPAPVAPTAIILELQDVKTTDKDIDTSVKQVKIDSIARPLTQGEIDMAWMIFEDAVDYSKVKIHKRPYLWLFQPKNTAMTPNGEMYFHESRFLDDFSNADNTERHWFIHEMVHVWQYQLKYPVAMRGAFRIGLDYKYVLSSQKKLADYNMEAQGDLLADYYALKYLKDSSAMRQEQYANDQAVYEEVLNDFFINRKSEKNLPGGYIERTPLVDIP</sequence>
<proteinExistence type="predicted"/>
<reference evidence="1 2" key="1">
    <citation type="submission" date="2018-10" db="EMBL/GenBank/DDBJ databases">
        <title>Effects of UV and annual dynamics of microbial communities in freshwater RAS systems.</title>
        <authorList>
            <person name="Bekkelund A.K."/>
            <person name="Hansen B.R."/>
            <person name="Stokken H."/>
            <person name="Eriksen B.F."/>
            <person name="Kashulin N.A."/>
        </authorList>
    </citation>
    <scope>NUCLEOTIDE SEQUENCE [LARGE SCALE GENOMIC DNA]</scope>
    <source>
        <strain evidence="1 2">BHSEK</strain>
    </source>
</reference>
<evidence type="ECO:0000313" key="2">
    <source>
        <dbReference type="Proteomes" id="UP000279594"/>
    </source>
</evidence>
<name>A0A3G2EEP3_9BURK</name>
<gene>
    <name evidence="1" type="ORF">D9M09_23575</name>
</gene>
<organism evidence="1 2">
    <name type="scientific">Janthinobacterium agaricidamnosum</name>
    <dbReference type="NCBI Taxonomy" id="55508"/>
    <lineage>
        <taxon>Bacteria</taxon>
        <taxon>Pseudomonadati</taxon>
        <taxon>Pseudomonadota</taxon>
        <taxon>Betaproteobacteria</taxon>
        <taxon>Burkholderiales</taxon>
        <taxon>Oxalobacteraceae</taxon>
        <taxon>Janthinobacterium</taxon>
    </lineage>
</organism>
<accession>A0A3G2EEP3</accession>
<keyword evidence="2" id="KW-1185">Reference proteome</keyword>
<evidence type="ECO:0000313" key="1">
    <source>
        <dbReference type="EMBL" id="AYM78444.1"/>
    </source>
</evidence>
<protein>
    <recommendedName>
        <fullName evidence="3">Rhs element Vgr protein</fullName>
    </recommendedName>
</protein>
<evidence type="ECO:0008006" key="3">
    <source>
        <dbReference type="Google" id="ProtNLM"/>
    </source>
</evidence>